<keyword evidence="4" id="KW-1185">Reference proteome</keyword>
<dbReference type="AlphaFoldDB" id="A0A0U3K0P6"/>
<dbReference type="PANTHER" id="PTHR35569:SF1">
    <property type="entry name" value="CYANAMIDE HYDRATASE DDI2-RELATED"/>
    <property type="match status" value="1"/>
</dbReference>
<dbReference type="EMBL" id="JBIENY010000465">
    <property type="protein sequence ID" value="MFG6299904.1"/>
    <property type="molecule type" value="Genomic_DNA"/>
</dbReference>
<gene>
    <name evidence="3" type="ORF">ACGU38_31705</name>
</gene>
<dbReference type="CDD" id="cd00077">
    <property type="entry name" value="HDc"/>
    <property type="match status" value="1"/>
</dbReference>
<evidence type="ECO:0000259" key="1">
    <source>
        <dbReference type="Pfam" id="PF01966"/>
    </source>
</evidence>
<dbReference type="SUPFAM" id="SSF109604">
    <property type="entry name" value="HD-domain/PDEase-like"/>
    <property type="match status" value="1"/>
</dbReference>
<dbReference type="Gene3D" id="1.10.3210.10">
    <property type="entry name" value="Hypothetical protein af1432"/>
    <property type="match status" value="1"/>
</dbReference>
<dbReference type="PANTHER" id="PTHR35569">
    <property type="entry name" value="CYANAMIDE HYDRATASE DDI2-RELATED"/>
    <property type="match status" value="1"/>
</dbReference>
<dbReference type="RefSeq" id="WP_050990743.1">
    <property type="nucleotide sequence ID" value="NZ_CP161948.1"/>
</dbReference>
<protein>
    <submittedName>
        <fullName evidence="3">HD domain-containing protein</fullName>
    </submittedName>
    <submittedName>
        <fullName evidence="2">Putative phosphohydrolase</fullName>
    </submittedName>
</protein>
<dbReference type="GO" id="GO:0016787">
    <property type="term" value="F:hydrolase activity"/>
    <property type="evidence" value="ECO:0007669"/>
    <property type="project" value="UniProtKB-KW"/>
</dbReference>
<feature type="domain" description="HD" evidence="1">
    <location>
        <begin position="41"/>
        <end position="128"/>
    </location>
</feature>
<sequence>MTMPYEAPSRCWCSADWRRLRTPAAQAAFALAAEHSPAHLLNHCVRSFFYARAIAAARGLVAGTHYDEETLFLATMLHDIGLTEAGRGPNRFEVDGVFRAARFAREHGLSDAAADLIWDAVALHTSAGTAVHEQPVVALAHRCGRLRVRERGTGLGGARRRALGVPLAGPAGADP</sequence>
<dbReference type="EMBL" id="KT362049">
    <property type="protein sequence ID" value="ALV82434.1"/>
    <property type="molecule type" value="Genomic_DNA"/>
</dbReference>
<organism evidence="2">
    <name type="scientific">Streptomyces rochei</name>
    <name type="common">Streptomyces parvullus</name>
    <dbReference type="NCBI Taxonomy" id="1928"/>
    <lineage>
        <taxon>Bacteria</taxon>
        <taxon>Bacillati</taxon>
        <taxon>Actinomycetota</taxon>
        <taxon>Actinomycetes</taxon>
        <taxon>Kitasatosporales</taxon>
        <taxon>Streptomycetaceae</taxon>
        <taxon>Streptomyces</taxon>
        <taxon>Streptomyces rochei group</taxon>
    </lineage>
</organism>
<reference evidence="2" key="1">
    <citation type="submission" date="2015-08" db="EMBL/GenBank/DDBJ databases">
        <title>Discovery of a novel antibiotic invisible to genome mining, by efficient functional screening of genomic libraries.</title>
        <authorList>
            <person name="Xu M."/>
            <person name="Wang Y."/>
            <person name="Liu M."/>
            <person name="Zhao Z."/>
            <person name="Xu L."/>
            <person name="Chen X."/>
            <person name="Gao G."/>
            <person name="Han D."/>
            <person name="Liu L."/>
            <person name="Huang S."/>
            <person name="He X."/>
            <person name="Lin S."/>
            <person name="Kang Q."/>
            <person name="Ou H."/>
            <person name="Zhou H."/>
            <person name="Pang X."/>
            <person name="Deng Z."/>
            <person name="Tao M."/>
        </authorList>
    </citation>
    <scope>NUCLEOTIDE SEQUENCE</scope>
    <source>
        <strain evidence="2">Sal35</strain>
    </source>
</reference>
<dbReference type="InterPro" id="IPR006674">
    <property type="entry name" value="HD_domain"/>
</dbReference>
<evidence type="ECO:0000313" key="4">
    <source>
        <dbReference type="Proteomes" id="UP001605990"/>
    </source>
</evidence>
<dbReference type="Pfam" id="PF01966">
    <property type="entry name" value="HD"/>
    <property type="match status" value="1"/>
</dbReference>
<evidence type="ECO:0000313" key="2">
    <source>
        <dbReference type="EMBL" id="ALV82434.1"/>
    </source>
</evidence>
<dbReference type="InterPro" id="IPR003607">
    <property type="entry name" value="HD/PDEase_dom"/>
</dbReference>
<dbReference type="Proteomes" id="UP001605990">
    <property type="component" value="Unassembled WGS sequence"/>
</dbReference>
<keyword evidence="2" id="KW-0378">Hydrolase</keyword>
<accession>A0A0U3K0P6</accession>
<reference evidence="3 4" key="2">
    <citation type="submission" date="2024-10" db="EMBL/GenBank/DDBJ databases">
        <title>Draft genome assembly of a novel steroid transforming actinomycete isolated from African clawed frog Xenopus laevis.</title>
        <authorList>
            <person name="Bragin E."/>
            <person name="Kollerov V."/>
            <person name="Donova M.V."/>
        </authorList>
    </citation>
    <scope>NUCLEOTIDE SEQUENCE [LARGE SCALE GENOMIC DNA]</scope>
    <source>
        <strain evidence="3 4">MTOC-St3</strain>
    </source>
</reference>
<evidence type="ECO:0000313" key="3">
    <source>
        <dbReference type="EMBL" id="MFG6299904.1"/>
    </source>
</evidence>
<name>A0A0U3K0P6_STRRO</name>
<proteinExistence type="predicted"/>